<proteinExistence type="predicted"/>
<name>A0AAN1PTE8_VIBVL</name>
<sequence>MALDKTLIDQKGNYVNKSPNFNVTYAHAHSSLESMMIQTKYSYPTRLLKVTLVIC</sequence>
<protein>
    <submittedName>
        <fullName evidence="1">Uncharacterized protein</fullName>
    </submittedName>
</protein>
<evidence type="ECO:0000313" key="2">
    <source>
        <dbReference type="Proteomes" id="UP000263418"/>
    </source>
</evidence>
<dbReference type="Proteomes" id="UP000263418">
    <property type="component" value="Chromosome 2"/>
</dbReference>
<reference evidence="1 2" key="1">
    <citation type="submission" date="2017-01" db="EMBL/GenBank/DDBJ databases">
        <title>Complete Genome Sequence of Vibrio vulnificus FORC_053.</title>
        <authorList>
            <consortium name="Food-borne Pathogen Omics Research Center"/>
            <person name="Chung H.Y."/>
            <person name="Na E.J."/>
            <person name="Song J.S."/>
            <person name="Kim H."/>
            <person name="Lee J.-H."/>
            <person name="Ryu S."/>
            <person name="Choi S.H."/>
        </authorList>
    </citation>
    <scope>NUCLEOTIDE SEQUENCE [LARGE SCALE GENOMIC DNA]</scope>
    <source>
        <strain evidence="1 2">FORC_053</strain>
    </source>
</reference>
<dbReference type="EMBL" id="CP019291">
    <property type="protein sequence ID" value="AXX62413.1"/>
    <property type="molecule type" value="Genomic_DNA"/>
</dbReference>
<evidence type="ECO:0000313" key="1">
    <source>
        <dbReference type="EMBL" id="AXX62413.1"/>
    </source>
</evidence>
<gene>
    <name evidence="1" type="ORF">FORC53_4074</name>
</gene>
<organism evidence="1 2">
    <name type="scientific">Vibrio vulnificus</name>
    <dbReference type="NCBI Taxonomy" id="672"/>
    <lineage>
        <taxon>Bacteria</taxon>
        <taxon>Pseudomonadati</taxon>
        <taxon>Pseudomonadota</taxon>
        <taxon>Gammaproteobacteria</taxon>
        <taxon>Vibrionales</taxon>
        <taxon>Vibrionaceae</taxon>
        <taxon>Vibrio</taxon>
    </lineage>
</organism>
<accession>A0AAN1PTE8</accession>
<dbReference type="AlphaFoldDB" id="A0AAN1PTE8"/>